<evidence type="ECO:0000313" key="3">
    <source>
        <dbReference type="EMBL" id="PMS24126.1"/>
    </source>
</evidence>
<keyword evidence="2" id="KW-0472">Membrane</keyword>
<name>A0A2N7W3Z4_9BURK</name>
<keyword evidence="4" id="KW-1185">Reference proteome</keyword>
<gene>
    <name evidence="3" type="ORF">C0Z19_15020</name>
</gene>
<protein>
    <recommendedName>
        <fullName evidence="5">Cadmium transporter</fullName>
    </recommendedName>
</protein>
<organism evidence="3 4">
    <name type="scientific">Trinickia soli</name>
    <dbReference type="NCBI Taxonomy" id="380675"/>
    <lineage>
        <taxon>Bacteria</taxon>
        <taxon>Pseudomonadati</taxon>
        <taxon>Pseudomonadota</taxon>
        <taxon>Betaproteobacteria</taxon>
        <taxon>Burkholderiales</taxon>
        <taxon>Burkholderiaceae</taxon>
        <taxon>Trinickia</taxon>
    </lineage>
</organism>
<dbReference type="AlphaFoldDB" id="A0A2N7W3Z4"/>
<feature type="transmembrane region" description="Helical" evidence="2">
    <location>
        <begin position="206"/>
        <end position="226"/>
    </location>
</feature>
<feature type="transmembrane region" description="Helical" evidence="2">
    <location>
        <begin position="85"/>
        <end position="104"/>
    </location>
</feature>
<keyword evidence="2" id="KW-1133">Transmembrane helix</keyword>
<feature type="transmembrane region" description="Helical" evidence="2">
    <location>
        <begin position="59"/>
        <end position="79"/>
    </location>
</feature>
<dbReference type="InterPro" id="IPR004676">
    <property type="entry name" value="Cd-R_transporter"/>
</dbReference>
<dbReference type="Pfam" id="PF03596">
    <property type="entry name" value="Cad"/>
    <property type="match status" value="1"/>
</dbReference>
<accession>A0A2N7W3Z4</accession>
<keyword evidence="2" id="KW-0812">Transmembrane</keyword>
<comment type="caution">
    <text evidence="3">The sequence shown here is derived from an EMBL/GenBank/DDBJ whole genome shotgun (WGS) entry which is preliminary data.</text>
</comment>
<dbReference type="EMBL" id="PNYB01000011">
    <property type="protein sequence ID" value="PMS24126.1"/>
    <property type="molecule type" value="Genomic_DNA"/>
</dbReference>
<evidence type="ECO:0000313" key="4">
    <source>
        <dbReference type="Proteomes" id="UP000235347"/>
    </source>
</evidence>
<evidence type="ECO:0000256" key="2">
    <source>
        <dbReference type="SAM" id="Phobius"/>
    </source>
</evidence>
<evidence type="ECO:0000256" key="1">
    <source>
        <dbReference type="SAM" id="MobiDB-lite"/>
    </source>
</evidence>
<feature type="transmembrane region" description="Helical" evidence="2">
    <location>
        <begin position="165"/>
        <end position="185"/>
    </location>
</feature>
<feature type="transmembrane region" description="Helical" evidence="2">
    <location>
        <begin position="28"/>
        <end position="52"/>
    </location>
</feature>
<dbReference type="Proteomes" id="UP000235347">
    <property type="component" value="Unassembled WGS sequence"/>
</dbReference>
<reference evidence="3 4" key="1">
    <citation type="submission" date="2018-01" db="EMBL/GenBank/DDBJ databases">
        <title>Whole genome analyses suggest that Burkholderia sensu lato contains two further novel genera in the rhizoxinica-symbiotica group Mycetohabitans gen. nov., and Trinickia gen. nov.: implications for the evolution of diazotrophy and nodulation in the Burkholderiaceae.</title>
        <authorList>
            <person name="Estrada-de los Santos P."/>
            <person name="Palmer M."/>
            <person name="Chavez-Ramirez B."/>
            <person name="Beukes C."/>
            <person name="Steenkamp E.T."/>
            <person name="Hirsch A.M."/>
            <person name="Manyaka P."/>
            <person name="Maluk M."/>
            <person name="Lafos M."/>
            <person name="Crook M."/>
            <person name="Gross E."/>
            <person name="Simon M.F."/>
            <person name="Bueno dos Reis Junior F."/>
            <person name="Poole P.S."/>
            <person name="Venter S.N."/>
            <person name="James E.K."/>
        </authorList>
    </citation>
    <scope>NUCLEOTIDE SEQUENCE [LARGE SCALE GENOMIC DNA]</scope>
    <source>
        <strain evidence="3 4">GP25-8</strain>
    </source>
</reference>
<proteinExistence type="predicted"/>
<evidence type="ECO:0008006" key="5">
    <source>
        <dbReference type="Google" id="ProtNLM"/>
    </source>
</evidence>
<feature type="region of interest" description="Disordered" evidence="1">
    <location>
        <begin position="1"/>
        <end position="21"/>
    </location>
</feature>
<sequence length="229" mass="24626">MARIVEADRTERPQRPERTERTLDASPALIAIATAAYVSTNVDGYALLLGFFSNERYRAMEIVAGQFISVVTQVALSIAVMRSGWVTQSPLVGLAGVVPLFAGLKRIAQLRRRDEPQNESGTDRWTSARGTGGRVATVAVVATSGAIDNVMVYSSVMVGRATSDVLLIAGTFGLLTSLLCLCAFWTAGSRSSIPALQFAARRIAPYTTAAIGVSLFIRFDTFPWLYSLA</sequence>